<name>A0AA41ZHI4_9GAMM</name>
<dbReference type="PANTHER" id="PTHR43397:SF1">
    <property type="entry name" value="ERGOTHIONEINE BIOSYNTHESIS PROTEIN 1"/>
    <property type="match status" value="1"/>
</dbReference>
<dbReference type="EMBL" id="JAPIVE010000002">
    <property type="protein sequence ID" value="MCX2524249.1"/>
    <property type="molecule type" value="Genomic_DNA"/>
</dbReference>
<dbReference type="InterPro" id="IPR017804">
    <property type="entry name" value="MeTrfase_EgtD-like"/>
</dbReference>
<evidence type="ECO:0000256" key="2">
    <source>
        <dbReference type="ARBA" id="ARBA00022679"/>
    </source>
</evidence>
<dbReference type="Pfam" id="PF10017">
    <property type="entry name" value="Methyltransf_33"/>
    <property type="match status" value="1"/>
</dbReference>
<protein>
    <submittedName>
        <fullName evidence="4">L-histidine N(Alpha)-methyltransferase</fullName>
        <ecNumber evidence="4">2.1.1.44</ecNumber>
    </submittedName>
</protein>
<dbReference type="Gene3D" id="3.40.50.150">
    <property type="entry name" value="Vaccinia Virus protein VP39"/>
    <property type="match status" value="1"/>
</dbReference>
<dbReference type="EC" id="2.1.1.44" evidence="4"/>
<dbReference type="GO" id="GO:0032259">
    <property type="term" value="P:methylation"/>
    <property type="evidence" value="ECO:0007669"/>
    <property type="project" value="UniProtKB-KW"/>
</dbReference>
<evidence type="ECO:0000313" key="5">
    <source>
        <dbReference type="Proteomes" id="UP001165678"/>
    </source>
</evidence>
<dbReference type="PIRSF" id="PIRSF018005">
    <property type="entry name" value="UCP018005"/>
    <property type="match status" value="1"/>
</dbReference>
<dbReference type="NCBIfam" id="TIGR03438">
    <property type="entry name" value="egtD_ergothio"/>
    <property type="match status" value="1"/>
</dbReference>
<feature type="domain" description="Histidine-specific methyltransferase SAM-dependent" evidence="3">
    <location>
        <begin position="22"/>
        <end position="319"/>
    </location>
</feature>
<dbReference type="SUPFAM" id="SSF53335">
    <property type="entry name" value="S-adenosyl-L-methionine-dependent methyltransferases"/>
    <property type="match status" value="1"/>
</dbReference>
<dbReference type="InterPro" id="IPR029063">
    <property type="entry name" value="SAM-dependent_MTases_sf"/>
</dbReference>
<keyword evidence="1 4" id="KW-0489">Methyltransferase</keyword>
<accession>A0AA41ZHI4</accession>
<dbReference type="GO" id="GO:0052706">
    <property type="term" value="F:L-histidine N(alpha)-methyltransferase activity"/>
    <property type="evidence" value="ECO:0007669"/>
    <property type="project" value="UniProtKB-EC"/>
</dbReference>
<dbReference type="Proteomes" id="UP001165678">
    <property type="component" value="Unassembled WGS sequence"/>
</dbReference>
<keyword evidence="5" id="KW-1185">Reference proteome</keyword>
<dbReference type="AlphaFoldDB" id="A0AA41ZHI4"/>
<proteinExistence type="predicted"/>
<reference evidence="4" key="1">
    <citation type="submission" date="2022-11" db="EMBL/GenBank/DDBJ databases">
        <title>Larsenimonas rhizosphaerae sp. nov., isolated from a tidal mudflat.</title>
        <authorList>
            <person name="Lee S.D."/>
            <person name="Kim I.S."/>
        </authorList>
    </citation>
    <scope>NUCLEOTIDE SEQUENCE</scope>
    <source>
        <strain evidence="4">GH2-1</strain>
    </source>
</reference>
<evidence type="ECO:0000259" key="3">
    <source>
        <dbReference type="Pfam" id="PF10017"/>
    </source>
</evidence>
<dbReference type="PANTHER" id="PTHR43397">
    <property type="entry name" value="ERGOTHIONEINE BIOSYNTHESIS PROTEIN 1"/>
    <property type="match status" value="1"/>
</dbReference>
<dbReference type="InterPro" id="IPR051128">
    <property type="entry name" value="EgtD_Methyltrsf_superfamily"/>
</dbReference>
<comment type="caution">
    <text evidence="4">The sequence shown here is derived from an EMBL/GenBank/DDBJ whole genome shotgun (WGS) entry which is preliminary data.</text>
</comment>
<sequence length="325" mass="36441">METAVCFHDQQDTIDPCNTFLEDAIAGLTDSPKWASPKYFYDHHGSELFDRICRQPEYYLTRAEEEILTDHAEDIARIIGPGATLVELGSGASRKVRTLLEATRPDHYLGVDISRAFLLESTRRLAADYPWLDVHASCADYSTPLRLPEALKGAGHPVAFFPGSSIGNFEPAEALQFLINLRSMLTEGGGLLIGIDRMKSPDILEAAYNDAAGVTAAFNRNLLTRYANELGSDIDPERFTHHAFLNQAHSRIEMHLVSQLNQVVMIGGRRIPFREGESIHTENSWKYSDEGFLSMAEQAGFESRALWHDQNRLFSVHYLVRSEAI</sequence>
<dbReference type="RefSeq" id="WP_250935199.1">
    <property type="nucleotide sequence ID" value="NZ_JAMLJK010000001.1"/>
</dbReference>
<keyword evidence="2 4" id="KW-0808">Transferase</keyword>
<dbReference type="InterPro" id="IPR019257">
    <property type="entry name" value="MeTrfase_dom"/>
</dbReference>
<evidence type="ECO:0000313" key="4">
    <source>
        <dbReference type="EMBL" id="MCX2524249.1"/>
    </source>
</evidence>
<organism evidence="4 5">
    <name type="scientific">Larsenimonas rhizosphaerae</name>
    <dbReference type="NCBI Taxonomy" id="2944682"/>
    <lineage>
        <taxon>Bacteria</taxon>
        <taxon>Pseudomonadati</taxon>
        <taxon>Pseudomonadota</taxon>
        <taxon>Gammaproteobacteria</taxon>
        <taxon>Oceanospirillales</taxon>
        <taxon>Halomonadaceae</taxon>
        <taxon>Larsenimonas</taxon>
    </lineage>
</organism>
<dbReference type="InterPro" id="IPR035094">
    <property type="entry name" value="EgtD"/>
</dbReference>
<evidence type="ECO:0000256" key="1">
    <source>
        <dbReference type="ARBA" id="ARBA00022603"/>
    </source>
</evidence>
<gene>
    <name evidence="4" type="primary">egtD</name>
    <name evidence="4" type="ORF">OQ287_08345</name>
</gene>